<dbReference type="InterPro" id="IPR050807">
    <property type="entry name" value="TransReg_Diox_bact_type"/>
</dbReference>
<dbReference type="InterPro" id="IPR001387">
    <property type="entry name" value="Cro/C1-type_HTH"/>
</dbReference>
<dbReference type="SUPFAM" id="SSF47413">
    <property type="entry name" value="lambda repressor-like DNA-binding domains"/>
    <property type="match status" value="1"/>
</dbReference>
<protein>
    <submittedName>
        <fullName evidence="3">Helix-turn-helix domain-containing protein</fullName>
    </submittedName>
</protein>
<dbReference type="SMART" id="SM00530">
    <property type="entry name" value="HTH_XRE"/>
    <property type="match status" value="1"/>
</dbReference>
<dbReference type="Gene3D" id="1.10.260.40">
    <property type="entry name" value="lambda repressor-like DNA-binding domains"/>
    <property type="match status" value="1"/>
</dbReference>
<accession>A0ABY5PL52</accession>
<organism evidence="3 4">
    <name type="scientific">Svornostia abyssi</name>
    <dbReference type="NCBI Taxonomy" id="2898438"/>
    <lineage>
        <taxon>Bacteria</taxon>
        <taxon>Bacillati</taxon>
        <taxon>Actinomycetota</taxon>
        <taxon>Thermoleophilia</taxon>
        <taxon>Solirubrobacterales</taxon>
        <taxon>Baekduiaceae</taxon>
        <taxon>Svornostia</taxon>
    </lineage>
</organism>
<dbReference type="CDD" id="cd00093">
    <property type="entry name" value="HTH_XRE"/>
    <property type="match status" value="1"/>
</dbReference>
<dbReference type="PANTHER" id="PTHR46797">
    <property type="entry name" value="HTH-TYPE TRANSCRIPTIONAL REGULATOR"/>
    <property type="match status" value="1"/>
</dbReference>
<dbReference type="Proteomes" id="UP001058860">
    <property type="component" value="Chromosome"/>
</dbReference>
<dbReference type="EMBL" id="CP088295">
    <property type="protein sequence ID" value="UUY05292.1"/>
    <property type="molecule type" value="Genomic_DNA"/>
</dbReference>
<feature type="domain" description="HTH cro/C1-type" evidence="2">
    <location>
        <begin position="7"/>
        <end position="61"/>
    </location>
</feature>
<keyword evidence="4" id="KW-1185">Reference proteome</keyword>
<evidence type="ECO:0000256" key="1">
    <source>
        <dbReference type="ARBA" id="ARBA00023125"/>
    </source>
</evidence>
<dbReference type="InterPro" id="IPR010982">
    <property type="entry name" value="Lambda_DNA-bd_dom_sf"/>
</dbReference>
<gene>
    <name evidence="3" type="ORF">LRS13_07160</name>
</gene>
<name>A0ABY5PL52_9ACTN</name>
<dbReference type="PROSITE" id="PS50943">
    <property type="entry name" value="HTH_CROC1"/>
    <property type="match status" value="1"/>
</dbReference>
<evidence type="ECO:0000259" key="2">
    <source>
        <dbReference type="PROSITE" id="PS50943"/>
    </source>
</evidence>
<evidence type="ECO:0000313" key="4">
    <source>
        <dbReference type="Proteomes" id="UP001058860"/>
    </source>
</evidence>
<sequence>MDPARTLRDARLNAGLTQAELAARAGTSQATLSAYERGRKEPSLATLDRLLRATGRRLATAPAARQPTRAELERASRQLADVLELAAALPTRHEPALRYPPLRRAA</sequence>
<keyword evidence="1" id="KW-0238">DNA-binding</keyword>
<dbReference type="Pfam" id="PF01381">
    <property type="entry name" value="HTH_3"/>
    <property type="match status" value="1"/>
</dbReference>
<evidence type="ECO:0000313" key="3">
    <source>
        <dbReference type="EMBL" id="UUY05292.1"/>
    </source>
</evidence>
<proteinExistence type="predicted"/>
<dbReference type="PANTHER" id="PTHR46797:SF1">
    <property type="entry name" value="METHYLPHOSPHONATE SYNTHASE"/>
    <property type="match status" value="1"/>
</dbReference>
<reference evidence="4" key="1">
    <citation type="submission" date="2021-11" db="EMBL/GenBank/DDBJ databases">
        <title>Cultivation dependent microbiological survey of springs from the worlds oldest radium mine currently devoted to the extraction of radon-saturated water.</title>
        <authorList>
            <person name="Kapinusova G."/>
            <person name="Smrhova T."/>
            <person name="Strejcek M."/>
            <person name="Suman J."/>
            <person name="Jani K."/>
            <person name="Pajer P."/>
            <person name="Uhlik O."/>
        </authorList>
    </citation>
    <scope>NUCLEOTIDE SEQUENCE [LARGE SCALE GENOMIC DNA]</scope>
    <source>
        <strain evidence="4">J379</strain>
    </source>
</reference>
<dbReference type="RefSeq" id="WP_353865752.1">
    <property type="nucleotide sequence ID" value="NZ_CP088295.1"/>
</dbReference>